<dbReference type="PATRIC" id="fig|1195763.3.peg.2930"/>
<evidence type="ECO:0000313" key="2">
    <source>
        <dbReference type="Proteomes" id="UP000036097"/>
    </source>
</evidence>
<organism evidence="1 2">
    <name type="scientific">Photobacterium aquae</name>
    <dbReference type="NCBI Taxonomy" id="1195763"/>
    <lineage>
        <taxon>Bacteria</taxon>
        <taxon>Pseudomonadati</taxon>
        <taxon>Pseudomonadota</taxon>
        <taxon>Gammaproteobacteria</taxon>
        <taxon>Vibrionales</taxon>
        <taxon>Vibrionaceae</taxon>
        <taxon>Photobacterium</taxon>
    </lineage>
</organism>
<dbReference type="EMBL" id="LDOT01000020">
    <property type="protein sequence ID" value="KLV04796.1"/>
    <property type="molecule type" value="Genomic_DNA"/>
</dbReference>
<name>A0A0J1GYT6_9GAMM</name>
<keyword evidence="2" id="KW-1185">Reference proteome</keyword>
<accession>A0A0J1GYT6</accession>
<proteinExistence type="predicted"/>
<sequence length="94" mass="11365">MTFGKTIEENYKRILVACSKISDINILFSEFKIQIRQDRKPTMIGISFCHLTTWLKSESSWQLSRQYNCENVIQQLEKERIKRIVYSFWEEVRL</sequence>
<dbReference type="AlphaFoldDB" id="A0A0J1GYT6"/>
<protein>
    <submittedName>
        <fullName evidence="1">Uncharacterized protein</fullName>
    </submittedName>
</protein>
<gene>
    <name evidence="1" type="ORF">ABT56_13830</name>
</gene>
<reference evidence="1 2" key="1">
    <citation type="submission" date="2015-05" db="EMBL/GenBank/DDBJ databases">
        <title>Photobacterium galathea sp. nov.</title>
        <authorList>
            <person name="Machado H."/>
            <person name="Gram L."/>
        </authorList>
    </citation>
    <scope>NUCLEOTIDE SEQUENCE [LARGE SCALE GENOMIC DNA]</scope>
    <source>
        <strain evidence="1 2">CGMCC 1.12159</strain>
    </source>
</reference>
<dbReference type="Proteomes" id="UP000036097">
    <property type="component" value="Unassembled WGS sequence"/>
</dbReference>
<comment type="caution">
    <text evidence="1">The sequence shown here is derived from an EMBL/GenBank/DDBJ whole genome shotgun (WGS) entry which is preliminary data.</text>
</comment>
<evidence type="ECO:0000313" key="1">
    <source>
        <dbReference type="EMBL" id="KLV04796.1"/>
    </source>
</evidence>